<dbReference type="EMBL" id="JAVHJM010000007">
    <property type="protein sequence ID" value="KAK6510536.1"/>
    <property type="molecule type" value="Genomic_DNA"/>
</dbReference>
<evidence type="ECO:0000313" key="2">
    <source>
        <dbReference type="EMBL" id="KAK6510536.1"/>
    </source>
</evidence>
<feature type="compositionally biased region" description="Polar residues" evidence="1">
    <location>
        <begin position="95"/>
        <end position="111"/>
    </location>
</feature>
<protein>
    <submittedName>
        <fullName evidence="2">Uncharacterized protein</fullName>
    </submittedName>
</protein>
<feature type="compositionally biased region" description="Basic and acidic residues" evidence="1">
    <location>
        <begin position="122"/>
        <end position="131"/>
    </location>
</feature>
<feature type="region of interest" description="Disordered" evidence="1">
    <location>
        <begin position="249"/>
        <end position="277"/>
    </location>
</feature>
<name>A0AAN8RWI2_9PEZI</name>
<organism evidence="2 3">
    <name type="scientific">Arthrobotrys conoides</name>
    <dbReference type="NCBI Taxonomy" id="74498"/>
    <lineage>
        <taxon>Eukaryota</taxon>
        <taxon>Fungi</taxon>
        <taxon>Dikarya</taxon>
        <taxon>Ascomycota</taxon>
        <taxon>Pezizomycotina</taxon>
        <taxon>Orbiliomycetes</taxon>
        <taxon>Orbiliales</taxon>
        <taxon>Orbiliaceae</taxon>
        <taxon>Arthrobotrys</taxon>
    </lineage>
</organism>
<evidence type="ECO:0000313" key="3">
    <source>
        <dbReference type="Proteomes" id="UP001307849"/>
    </source>
</evidence>
<keyword evidence="3" id="KW-1185">Reference proteome</keyword>
<dbReference type="AlphaFoldDB" id="A0AAN8RWI2"/>
<proteinExistence type="predicted"/>
<accession>A0AAN8RWI2</accession>
<feature type="region of interest" description="Disordered" evidence="1">
    <location>
        <begin position="92"/>
        <end position="131"/>
    </location>
</feature>
<reference evidence="2 3" key="1">
    <citation type="submission" date="2019-10" db="EMBL/GenBank/DDBJ databases">
        <authorList>
            <person name="Palmer J.M."/>
        </authorList>
    </citation>
    <scope>NUCLEOTIDE SEQUENCE [LARGE SCALE GENOMIC DNA]</scope>
    <source>
        <strain evidence="2 3">TWF506</strain>
    </source>
</reference>
<sequence length="277" mass="31371">MPLNWDLTQEISSEIDATDEIWQAEPQDQYLDLLNETKIEEDHDQKLESDVQPEQSTVNGVCPHCGSDLSTIKPIETGSAGVEVVVYTDYDRTRSQNSPASTTPSSCQSMGTRPEDPFVISDDEKGQDGDSDRVRINPYTGRCVQRWTERDKLDLYILKMAYKVSNKELSKILSQKHQKSRKQSSCKAQFAEYKQTALNHRLYRDVAKAITNDELYRYSEFTSGLKSAARRIGIGLVLRRKQDIRISDTPLTCRNTRKDRGNDDEGSDSDSSVSSSK</sequence>
<comment type="caution">
    <text evidence="2">The sequence shown here is derived from an EMBL/GenBank/DDBJ whole genome shotgun (WGS) entry which is preliminary data.</text>
</comment>
<evidence type="ECO:0000256" key="1">
    <source>
        <dbReference type="SAM" id="MobiDB-lite"/>
    </source>
</evidence>
<dbReference type="Proteomes" id="UP001307849">
    <property type="component" value="Unassembled WGS sequence"/>
</dbReference>
<gene>
    <name evidence="2" type="ORF">TWF506_009641</name>
</gene>